<proteinExistence type="predicted"/>
<reference evidence="3" key="1">
    <citation type="journal article" date="2019" name="Int. J. Syst. Evol. Microbiol.">
        <title>The Global Catalogue of Microorganisms (GCM) 10K type strain sequencing project: providing services to taxonomists for standard genome sequencing and annotation.</title>
        <authorList>
            <consortium name="The Broad Institute Genomics Platform"/>
            <consortium name="The Broad Institute Genome Sequencing Center for Infectious Disease"/>
            <person name="Wu L."/>
            <person name="Ma J."/>
        </authorList>
    </citation>
    <scope>NUCLEOTIDE SEQUENCE [LARGE SCALE GENOMIC DNA]</scope>
    <source>
        <strain evidence="3">JCM 4594</strain>
    </source>
</reference>
<gene>
    <name evidence="2" type="ORF">GCM10010326_65340</name>
</gene>
<evidence type="ECO:0000313" key="3">
    <source>
        <dbReference type="Proteomes" id="UP000600946"/>
    </source>
</evidence>
<dbReference type="Proteomes" id="UP000600946">
    <property type="component" value="Unassembled WGS sequence"/>
</dbReference>
<organism evidence="2 3">
    <name type="scientific">Streptomyces xanthochromogenes</name>
    <dbReference type="NCBI Taxonomy" id="67384"/>
    <lineage>
        <taxon>Bacteria</taxon>
        <taxon>Bacillati</taxon>
        <taxon>Actinomycetota</taxon>
        <taxon>Actinomycetes</taxon>
        <taxon>Kitasatosporales</taxon>
        <taxon>Streptomycetaceae</taxon>
        <taxon>Streptomyces</taxon>
    </lineage>
</organism>
<protein>
    <recommendedName>
        <fullName evidence="4">Transposase</fullName>
    </recommendedName>
</protein>
<accession>A0ABQ3AP89</accession>
<evidence type="ECO:0000256" key="1">
    <source>
        <dbReference type="SAM" id="MobiDB-lite"/>
    </source>
</evidence>
<evidence type="ECO:0000313" key="2">
    <source>
        <dbReference type="EMBL" id="GGY61465.1"/>
    </source>
</evidence>
<dbReference type="EMBL" id="BMUU01000015">
    <property type="protein sequence ID" value="GGY61465.1"/>
    <property type="molecule type" value="Genomic_DNA"/>
</dbReference>
<feature type="region of interest" description="Disordered" evidence="1">
    <location>
        <begin position="1"/>
        <end position="20"/>
    </location>
</feature>
<keyword evidence="3" id="KW-1185">Reference proteome</keyword>
<name>A0ABQ3AP89_9ACTN</name>
<evidence type="ECO:0008006" key="4">
    <source>
        <dbReference type="Google" id="ProtNLM"/>
    </source>
</evidence>
<sequence>MAPSPHRTRRKPRHARPRRRRLPRPCTWCLHDAAEAATGPASQMLLNPAGTDWRDALLILALTLVHRLVQPCPHTLSPPTAAPTVHERPCDL</sequence>
<comment type="caution">
    <text evidence="2">The sequence shown here is derived from an EMBL/GenBank/DDBJ whole genome shotgun (WGS) entry which is preliminary data.</text>
</comment>